<dbReference type="PANTHER" id="PTHR46630">
    <property type="entry name" value="TETRATRICOPEPTIDE REPEAT PROTEIN 29"/>
    <property type="match status" value="1"/>
</dbReference>
<evidence type="ECO:0000256" key="4">
    <source>
        <dbReference type="ARBA" id="ARBA00022803"/>
    </source>
</evidence>
<dbReference type="SUPFAM" id="SSF48452">
    <property type="entry name" value="TPR-like"/>
    <property type="match status" value="1"/>
</dbReference>
<dbReference type="EMBL" id="JACEIQ010000001">
    <property type="protein sequence ID" value="MBA4493257.1"/>
    <property type="molecule type" value="Genomic_DNA"/>
</dbReference>
<organism evidence="7 8">
    <name type="scientific">Paenactinomyces guangxiensis</name>
    <dbReference type="NCBI Taxonomy" id="1490290"/>
    <lineage>
        <taxon>Bacteria</taxon>
        <taxon>Bacillati</taxon>
        <taxon>Bacillota</taxon>
        <taxon>Bacilli</taxon>
        <taxon>Bacillales</taxon>
        <taxon>Thermoactinomycetaceae</taxon>
        <taxon>Paenactinomyces</taxon>
    </lineage>
</organism>
<comment type="caution">
    <text evidence="7">The sequence shown here is derived from an EMBL/GenBank/DDBJ whole genome shotgun (WGS) entry which is preliminary data.</text>
</comment>
<protein>
    <submittedName>
        <fullName evidence="7">Tetratricopeptide repeat protein</fullName>
    </submittedName>
</protein>
<dbReference type="GO" id="GO:0005737">
    <property type="term" value="C:cytoplasm"/>
    <property type="evidence" value="ECO:0007669"/>
    <property type="project" value="UniProtKB-SubCell"/>
</dbReference>
<evidence type="ECO:0000256" key="2">
    <source>
        <dbReference type="ARBA" id="ARBA00022490"/>
    </source>
</evidence>
<comment type="subcellular location">
    <subcellularLocation>
        <location evidence="1">Cytoplasm</location>
    </subcellularLocation>
</comment>
<gene>
    <name evidence="7" type="ORF">H1191_02885</name>
</gene>
<dbReference type="Proteomes" id="UP000535491">
    <property type="component" value="Unassembled WGS sequence"/>
</dbReference>
<dbReference type="AlphaFoldDB" id="A0A7W1WNP6"/>
<dbReference type="PANTHER" id="PTHR46630:SF1">
    <property type="entry name" value="TETRATRICOPEPTIDE REPEAT PROTEIN 29"/>
    <property type="match status" value="1"/>
</dbReference>
<feature type="repeat" description="TPR" evidence="6">
    <location>
        <begin position="31"/>
        <end position="64"/>
    </location>
</feature>
<dbReference type="Pfam" id="PF13424">
    <property type="entry name" value="TPR_12"/>
    <property type="match status" value="1"/>
</dbReference>
<dbReference type="Pfam" id="PF13181">
    <property type="entry name" value="TPR_8"/>
    <property type="match status" value="1"/>
</dbReference>
<accession>A0A7W1WNP6</accession>
<feature type="repeat" description="TPR" evidence="6">
    <location>
        <begin position="111"/>
        <end position="144"/>
    </location>
</feature>
<evidence type="ECO:0000256" key="5">
    <source>
        <dbReference type="ARBA" id="ARBA00038253"/>
    </source>
</evidence>
<keyword evidence="4 6" id="KW-0802">TPR repeat</keyword>
<evidence type="ECO:0000256" key="1">
    <source>
        <dbReference type="ARBA" id="ARBA00004496"/>
    </source>
</evidence>
<dbReference type="PROSITE" id="PS50005">
    <property type="entry name" value="TPR"/>
    <property type="match status" value="2"/>
</dbReference>
<reference evidence="7 8" key="1">
    <citation type="submission" date="2020-07" db="EMBL/GenBank/DDBJ databases">
        <authorList>
            <person name="Feng H."/>
        </authorList>
    </citation>
    <scope>NUCLEOTIDE SEQUENCE [LARGE SCALE GENOMIC DNA]</scope>
    <source>
        <strain evidence="8">s-10</strain>
    </source>
</reference>
<comment type="similarity">
    <text evidence="5">Belongs to the Rap family.</text>
</comment>
<dbReference type="Gene3D" id="1.25.40.10">
    <property type="entry name" value="Tetratricopeptide repeat domain"/>
    <property type="match status" value="1"/>
</dbReference>
<keyword evidence="2" id="KW-0963">Cytoplasm</keyword>
<dbReference type="SMART" id="SM00028">
    <property type="entry name" value="TPR"/>
    <property type="match status" value="3"/>
</dbReference>
<evidence type="ECO:0000313" key="8">
    <source>
        <dbReference type="Proteomes" id="UP000535491"/>
    </source>
</evidence>
<dbReference type="InterPro" id="IPR051476">
    <property type="entry name" value="Bac_ResReg_Asp_Phosphatase"/>
</dbReference>
<dbReference type="InterPro" id="IPR011990">
    <property type="entry name" value="TPR-like_helical_dom_sf"/>
</dbReference>
<evidence type="ECO:0000256" key="6">
    <source>
        <dbReference type="PROSITE-ProRule" id="PRU00339"/>
    </source>
</evidence>
<proteinExistence type="inferred from homology"/>
<sequence>MRKGKNYQKAIECCKEGIQVGYRRKSLTRTIDLLLLLGSIHLRKQEFDKANHCFQMALSLDKNFDFPRRHIDTFTYFGLLCTKQGKWQEADEFLKRAIEKGRQIKDIFRLTKALIAKGNCYVGQQQYEKAAPYYQEAADLVQQNDHKSLQFIALFKLGEFFDSLGKEEEFNHCTRRLFFLQHEMKLEDEDDFYDIL</sequence>
<evidence type="ECO:0000256" key="3">
    <source>
        <dbReference type="ARBA" id="ARBA00022737"/>
    </source>
</evidence>
<keyword evidence="3" id="KW-0677">Repeat</keyword>
<keyword evidence="8" id="KW-1185">Reference proteome</keyword>
<dbReference type="InterPro" id="IPR019734">
    <property type="entry name" value="TPR_rpt"/>
</dbReference>
<evidence type="ECO:0000313" key="7">
    <source>
        <dbReference type="EMBL" id="MBA4493257.1"/>
    </source>
</evidence>
<name>A0A7W1WNP6_9BACL</name>